<dbReference type="Pfam" id="PF00668">
    <property type="entry name" value="Condensation"/>
    <property type="match status" value="1"/>
</dbReference>
<keyword evidence="3" id="KW-1185">Reference proteome</keyword>
<protein>
    <recommendedName>
        <fullName evidence="1">Condensation domain-containing protein</fullName>
    </recommendedName>
</protein>
<evidence type="ECO:0000313" key="2">
    <source>
        <dbReference type="EMBL" id="NMH99968.1"/>
    </source>
</evidence>
<proteinExistence type="predicted"/>
<dbReference type="SUPFAM" id="SSF52777">
    <property type="entry name" value="CoA-dependent acyltransferases"/>
    <property type="match status" value="2"/>
</dbReference>
<evidence type="ECO:0000313" key="3">
    <source>
        <dbReference type="Proteomes" id="UP000820669"/>
    </source>
</evidence>
<comment type="caution">
    <text evidence="2">The sequence shown here is derived from an EMBL/GenBank/DDBJ whole genome shotgun (WGS) entry which is preliminary data.</text>
</comment>
<sequence length="462" mass="50622">MTTITDYAPEPGRLVEFRATAAGGPVTPEPLSYLQENHLRRLLANQAAGRSQSPWLATVFDLPGTFRPEAMAAALEKWLDRHPTLLTWFSLDDGGLQRHTVERDTVALEIVPAGEVADIAGYLHERFDEGTDPLRWPPFVAGAIVREDSATVYYAVDHSHSDGYSVMLVFAELRALYEAELAGTPARLPEVGSYVDACVLERERAARLTLDSPEAREWLDFWLSGPPPTFPLELGTEPGRFYPTAAVDLDVFDAAEAEAFSHACKANGAGFSAGWLTALGITAYELADVKNYRGLAVVHTRDEPRWQAAQGWFINLGPVAFPLAGQGEFGEVVARAQAAFEQAQSLARVSLLRVAELLPALDPQGDAAAVPPMASYLDMRHAPGVREWQEANMALLVGPGQTADVSMWLNRLVGRTYLKAQYPDTEAARAAVPRYLEHLVRVLREIARTGRYRINTPVPAPV</sequence>
<feature type="domain" description="Condensation" evidence="1">
    <location>
        <begin position="31"/>
        <end position="449"/>
    </location>
</feature>
<gene>
    <name evidence="2" type="ORF">HF526_22030</name>
</gene>
<dbReference type="RefSeq" id="WP_169383441.1">
    <property type="nucleotide sequence ID" value="NZ_JAAXLA010000045.1"/>
</dbReference>
<dbReference type="Proteomes" id="UP000820669">
    <property type="component" value="Unassembled WGS sequence"/>
</dbReference>
<name>A0ABX1SEH6_9PSEU</name>
<organism evidence="2 3">
    <name type="scientific">Pseudonocardia acidicola</name>
    <dbReference type="NCBI Taxonomy" id="2724939"/>
    <lineage>
        <taxon>Bacteria</taxon>
        <taxon>Bacillati</taxon>
        <taxon>Actinomycetota</taxon>
        <taxon>Actinomycetes</taxon>
        <taxon>Pseudonocardiales</taxon>
        <taxon>Pseudonocardiaceae</taxon>
        <taxon>Pseudonocardia</taxon>
    </lineage>
</organism>
<accession>A0ABX1SEH6</accession>
<evidence type="ECO:0000259" key="1">
    <source>
        <dbReference type="Pfam" id="PF00668"/>
    </source>
</evidence>
<dbReference type="Gene3D" id="3.30.559.10">
    <property type="entry name" value="Chloramphenicol acetyltransferase-like domain"/>
    <property type="match status" value="1"/>
</dbReference>
<reference evidence="2 3" key="1">
    <citation type="submission" date="2020-04" db="EMBL/GenBank/DDBJ databases">
        <authorList>
            <person name="Klaysubun C."/>
            <person name="Duangmal K."/>
            <person name="Lipun K."/>
        </authorList>
    </citation>
    <scope>NUCLEOTIDE SEQUENCE [LARGE SCALE GENOMIC DNA]</scope>
    <source>
        <strain evidence="2 3">K10HN5</strain>
    </source>
</reference>
<dbReference type="PANTHER" id="PTHR45527">
    <property type="entry name" value="NONRIBOSOMAL PEPTIDE SYNTHETASE"/>
    <property type="match status" value="1"/>
</dbReference>
<dbReference type="InterPro" id="IPR001242">
    <property type="entry name" value="Condensation_dom"/>
</dbReference>
<dbReference type="EMBL" id="JAAXLA010000045">
    <property type="protein sequence ID" value="NMH99968.1"/>
    <property type="molecule type" value="Genomic_DNA"/>
</dbReference>
<dbReference type="Gene3D" id="3.30.559.30">
    <property type="entry name" value="Nonribosomal peptide synthetase, condensation domain"/>
    <property type="match status" value="1"/>
</dbReference>
<dbReference type="InterPro" id="IPR023213">
    <property type="entry name" value="CAT-like_dom_sf"/>
</dbReference>
<dbReference type="PANTHER" id="PTHR45527:SF1">
    <property type="entry name" value="FATTY ACID SYNTHASE"/>
    <property type="match status" value="1"/>
</dbReference>